<proteinExistence type="predicted"/>
<sequence>MWSPGQLSRQPSYSHSVAGSMSSIGSHSRLSRTSSFAASDTNTPGTTPSEHDTDLWAPKNPLTDTHPGSLRRRALDLDDSASMDGSTPPTEGGEDDLQEDEERGLKTPRAVSRKLAFATNVNRGGHDEGSLLPASAFSPKSAAGENVAIATGPMSQLLHTLLGQISSLERSTPTIMSTEHQELQDRLNELERDHKRTTTQYLQLVELRAGDLENLIKVRDLLARERRDHAAMIKLRDDDLANVLVLREKLAVANYKISRAGFATGNAYSTGECTSGPAIAGPVMGMGGAVGNLSPTTASTAGARLSMKQSDYLWQVARTAAMEQRVLELEAANKELHDQLTRSATTLSMPSMSTTMVQSSSSAALTSTTSSTLLADGQLIARIEAMFEDSLRQREKTATRMQALRSEKDMLQKQATALEDRNADLEAVVERLQRTLHL</sequence>
<dbReference type="Proteomes" id="UP000288859">
    <property type="component" value="Unassembled WGS sequence"/>
</dbReference>
<feature type="region of interest" description="Disordered" evidence="2">
    <location>
        <begin position="1"/>
        <end position="111"/>
    </location>
</feature>
<feature type="coiled-coil region" evidence="1">
    <location>
        <begin position="394"/>
        <end position="435"/>
    </location>
</feature>
<protein>
    <submittedName>
        <fullName evidence="3">Uncharacterized protein</fullName>
    </submittedName>
</protein>
<accession>A0A438NBM4</accession>
<feature type="compositionally biased region" description="Polar residues" evidence="2">
    <location>
        <begin position="1"/>
        <end position="48"/>
    </location>
</feature>
<evidence type="ECO:0000313" key="4">
    <source>
        <dbReference type="Proteomes" id="UP000288859"/>
    </source>
</evidence>
<evidence type="ECO:0000256" key="1">
    <source>
        <dbReference type="SAM" id="Coils"/>
    </source>
</evidence>
<dbReference type="AlphaFoldDB" id="A0A438NBM4"/>
<gene>
    <name evidence="3" type="ORF">B0A52_03353</name>
</gene>
<keyword evidence="1" id="KW-0175">Coiled coil</keyword>
<comment type="caution">
    <text evidence="3">The sequence shown here is derived from an EMBL/GenBank/DDBJ whole genome shotgun (WGS) entry which is preliminary data.</text>
</comment>
<dbReference type="OrthoDB" id="4186885at2759"/>
<evidence type="ECO:0000313" key="3">
    <source>
        <dbReference type="EMBL" id="RVX73000.1"/>
    </source>
</evidence>
<dbReference type="EMBL" id="NAJM01000010">
    <property type="protein sequence ID" value="RVX73000.1"/>
    <property type="molecule type" value="Genomic_DNA"/>
</dbReference>
<feature type="compositionally biased region" description="Acidic residues" evidence="2">
    <location>
        <begin position="92"/>
        <end position="102"/>
    </location>
</feature>
<evidence type="ECO:0000256" key="2">
    <source>
        <dbReference type="SAM" id="MobiDB-lite"/>
    </source>
</evidence>
<reference evidence="3 4" key="1">
    <citation type="submission" date="2017-03" db="EMBL/GenBank/DDBJ databases">
        <title>Genomes of endolithic fungi from Antarctica.</title>
        <authorList>
            <person name="Coleine C."/>
            <person name="Masonjones S."/>
            <person name="Stajich J.E."/>
        </authorList>
    </citation>
    <scope>NUCLEOTIDE SEQUENCE [LARGE SCALE GENOMIC DNA]</scope>
    <source>
        <strain evidence="3 4">CCFEE 6314</strain>
    </source>
</reference>
<organism evidence="3 4">
    <name type="scientific">Exophiala mesophila</name>
    <name type="common">Black yeast-like fungus</name>
    <dbReference type="NCBI Taxonomy" id="212818"/>
    <lineage>
        <taxon>Eukaryota</taxon>
        <taxon>Fungi</taxon>
        <taxon>Dikarya</taxon>
        <taxon>Ascomycota</taxon>
        <taxon>Pezizomycotina</taxon>
        <taxon>Eurotiomycetes</taxon>
        <taxon>Chaetothyriomycetidae</taxon>
        <taxon>Chaetothyriales</taxon>
        <taxon>Herpotrichiellaceae</taxon>
        <taxon>Exophiala</taxon>
    </lineage>
</organism>
<name>A0A438NBM4_EXOME</name>